<keyword evidence="6 8" id="KW-1133">Transmembrane helix</keyword>
<evidence type="ECO:0000256" key="7">
    <source>
        <dbReference type="ARBA" id="ARBA00023136"/>
    </source>
</evidence>
<name>A0ABT3ZRK1_9BURK</name>
<protein>
    <submittedName>
        <fullName evidence="9">Prepilin-type N-terminal cleavage/methylation domain-containing protein</fullName>
    </submittedName>
</protein>
<dbReference type="InterPro" id="IPR012902">
    <property type="entry name" value="N_methyl_site"/>
</dbReference>
<dbReference type="Pfam" id="PF07963">
    <property type="entry name" value="N_methyl"/>
    <property type="match status" value="1"/>
</dbReference>
<keyword evidence="7 8" id="KW-0472">Membrane</keyword>
<feature type="transmembrane region" description="Helical" evidence="8">
    <location>
        <begin position="21"/>
        <end position="39"/>
    </location>
</feature>
<dbReference type="Proteomes" id="UP001082899">
    <property type="component" value="Unassembled WGS sequence"/>
</dbReference>
<dbReference type="InterPro" id="IPR051621">
    <property type="entry name" value="T2SS_protein_J"/>
</dbReference>
<evidence type="ECO:0000256" key="6">
    <source>
        <dbReference type="ARBA" id="ARBA00022989"/>
    </source>
</evidence>
<dbReference type="EMBL" id="JAPMXC010000010">
    <property type="protein sequence ID" value="MCY0389188.1"/>
    <property type="molecule type" value="Genomic_DNA"/>
</dbReference>
<evidence type="ECO:0000313" key="10">
    <source>
        <dbReference type="Proteomes" id="UP001082899"/>
    </source>
</evidence>
<organism evidence="9 10">
    <name type="scientific">Robbsia betulipollinis</name>
    <dbReference type="NCBI Taxonomy" id="2981849"/>
    <lineage>
        <taxon>Bacteria</taxon>
        <taxon>Pseudomonadati</taxon>
        <taxon>Pseudomonadota</taxon>
        <taxon>Betaproteobacteria</taxon>
        <taxon>Burkholderiales</taxon>
        <taxon>Burkholderiaceae</taxon>
        <taxon>Robbsia</taxon>
    </lineage>
</organism>
<keyword evidence="2" id="KW-1003">Cell membrane</keyword>
<dbReference type="PROSITE" id="PS00409">
    <property type="entry name" value="PROKAR_NTER_METHYL"/>
    <property type="match status" value="1"/>
</dbReference>
<evidence type="ECO:0000313" key="9">
    <source>
        <dbReference type="EMBL" id="MCY0389188.1"/>
    </source>
</evidence>
<evidence type="ECO:0000256" key="2">
    <source>
        <dbReference type="ARBA" id="ARBA00022475"/>
    </source>
</evidence>
<keyword evidence="4" id="KW-0997">Cell inner membrane</keyword>
<comment type="caution">
    <text evidence="9">The sequence shown here is derived from an EMBL/GenBank/DDBJ whole genome shotgun (WGS) entry which is preliminary data.</text>
</comment>
<evidence type="ECO:0000256" key="4">
    <source>
        <dbReference type="ARBA" id="ARBA00022519"/>
    </source>
</evidence>
<keyword evidence="3" id="KW-0488">Methylation</keyword>
<evidence type="ECO:0000256" key="8">
    <source>
        <dbReference type="SAM" id="Phobius"/>
    </source>
</evidence>
<dbReference type="PANTHER" id="PTHR39583:SF2">
    <property type="entry name" value="TYPE II SECRETION SYSTEM PROTEIN J"/>
    <property type="match status" value="1"/>
</dbReference>
<evidence type="ECO:0000256" key="3">
    <source>
        <dbReference type="ARBA" id="ARBA00022481"/>
    </source>
</evidence>
<dbReference type="RefSeq" id="WP_267849085.1">
    <property type="nucleotide sequence ID" value="NZ_JAPMXC010000010.1"/>
</dbReference>
<dbReference type="InterPro" id="IPR045584">
    <property type="entry name" value="Pilin-like"/>
</dbReference>
<gene>
    <name evidence="9" type="ORF">OVY01_18745</name>
</gene>
<dbReference type="PANTHER" id="PTHR39583">
    <property type="entry name" value="TYPE II SECRETION SYSTEM PROTEIN J-RELATED"/>
    <property type="match status" value="1"/>
</dbReference>
<sequence>MKRVEHSERRRRARATRGFTLIELMIAITILAVVAVLSWRGLDQIIRGREAIANVMVDERVLAQTFDQLGSDARAASTDDDAGGAAIVVGDGMLQIVRWLYAPGRAPRLQVVRYVLESRQLFRLASPPLASVSQVREVLQGSGQGGDGWSRVALIHGVGAMRSRAWIDDRGLTGSMSEVNEAARLAVLRLSSPMSHDTPLFRTVTGVAVDVVIGANATPFSRLYPVGQ</sequence>
<keyword evidence="5 8" id="KW-0812">Transmembrane</keyword>
<dbReference type="SUPFAM" id="SSF54523">
    <property type="entry name" value="Pili subunits"/>
    <property type="match status" value="1"/>
</dbReference>
<reference evidence="9" key="1">
    <citation type="submission" date="2022-11" db="EMBL/GenBank/DDBJ databases">
        <title>Robbsia betulipollinis sp. nov., isolated from pollen of birch (Betula pendula).</title>
        <authorList>
            <person name="Shi H."/>
            <person name="Ambika Manirajan B."/>
            <person name="Ratering S."/>
            <person name="Geissler-Plaum R."/>
            <person name="Schnell S."/>
        </authorList>
    </citation>
    <scope>NUCLEOTIDE SEQUENCE</scope>
    <source>
        <strain evidence="9">Bb-Pol-6</strain>
    </source>
</reference>
<evidence type="ECO:0000256" key="5">
    <source>
        <dbReference type="ARBA" id="ARBA00022692"/>
    </source>
</evidence>
<comment type="subcellular location">
    <subcellularLocation>
        <location evidence="1">Cell inner membrane</location>
        <topology evidence="1">Single-pass membrane protein</topology>
    </subcellularLocation>
</comment>
<keyword evidence="10" id="KW-1185">Reference proteome</keyword>
<dbReference type="NCBIfam" id="TIGR02532">
    <property type="entry name" value="IV_pilin_GFxxxE"/>
    <property type="match status" value="1"/>
</dbReference>
<accession>A0ABT3ZRK1</accession>
<proteinExistence type="predicted"/>
<evidence type="ECO:0000256" key="1">
    <source>
        <dbReference type="ARBA" id="ARBA00004377"/>
    </source>
</evidence>